<dbReference type="InterPro" id="IPR000571">
    <property type="entry name" value="Znf_CCCH"/>
</dbReference>
<dbReference type="OrthoDB" id="5395350at2759"/>
<dbReference type="PANTHER" id="PTHR15725">
    <property type="entry name" value="ZN-FINGER, C-X8-C-X5-C-X3-H TYPE-CONTAINING"/>
    <property type="match status" value="1"/>
</dbReference>
<keyword evidence="1 4" id="KW-0479">Metal-binding</keyword>
<comment type="caution">
    <text evidence="7">The sequence shown here is derived from an EMBL/GenBank/DDBJ whole genome shotgun (WGS) entry which is preliminary data.</text>
</comment>
<gene>
    <name evidence="7" type="ORF">GOP47_0023992</name>
</gene>
<keyword evidence="8" id="KW-1185">Reference proteome</keyword>
<evidence type="ECO:0000256" key="1">
    <source>
        <dbReference type="ARBA" id="ARBA00022723"/>
    </source>
</evidence>
<feature type="zinc finger region" description="C3H1-type" evidence="4">
    <location>
        <begin position="6"/>
        <end position="35"/>
    </location>
</feature>
<feature type="domain" description="C3H1-type" evidence="6">
    <location>
        <begin position="37"/>
        <end position="63"/>
    </location>
</feature>
<dbReference type="SMART" id="SM00356">
    <property type="entry name" value="ZnF_C3H1"/>
    <property type="match status" value="3"/>
</dbReference>
<evidence type="ECO:0000256" key="3">
    <source>
        <dbReference type="ARBA" id="ARBA00022833"/>
    </source>
</evidence>
<reference evidence="7" key="1">
    <citation type="submission" date="2021-01" db="EMBL/GenBank/DDBJ databases">
        <title>Adiantum capillus-veneris genome.</title>
        <authorList>
            <person name="Fang Y."/>
            <person name="Liao Q."/>
        </authorList>
    </citation>
    <scope>NUCLEOTIDE SEQUENCE</scope>
    <source>
        <strain evidence="7">H3</strain>
        <tissue evidence="7">Leaf</tissue>
    </source>
</reference>
<evidence type="ECO:0000259" key="6">
    <source>
        <dbReference type="PROSITE" id="PS50103"/>
    </source>
</evidence>
<dbReference type="GO" id="GO:0008270">
    <property type="term" value="F:zinc ion binding"/>
    <property type="evidence" value="ECO:0007669"/>
    <property type="project" value="UniProtKB-KW"/>
</dbReference>
<evidence type="ECO:0000256" key="5">
    <source>
        <dbReference type="SAM" id="MobiDB-lite"/>
    </source>
</evidence>
<dbReference type="Pfam" id="PF15663">
    <property type="entry name" value="zf-CCCH_3"/>
    <property type="match status" value="1"/>
</dbReference>
<dbReference type="GO" id="GO:0003729">
    <property type="term" value="F:mRNA binding"/>
    <property type="evidence" value="ECO:0007669"/>
    <property type="project" value="TreeGrafter"/>
</dbReference>
<dbReference type="Gene3D" id="4.10.1000.10">
    <property type="entry name" value="Zinc finger, CCCH-type"/>
    <property type="match status" value="1"/>
</dbReference>
<dbReference type="PROSITE" id="PS50103">
    <property type="entry name" value="ZF_C3H1"/>
    <property type="match status" value="3"/>
</dbReference>
<evidence type="ECO:0000313" key="7">
    <source>
        <dbReference type="EMBL" id="KAI5061487.1"/>
    </source>
</evidence>
<dbReference type="Proteomes" id="UP000886520">
    <property type="component" value="Chromosome 23"/>
</dbReference>
<dbReference type="PANTHER" id="PTHR15725:SF14">
    <property type="entry name" value="ZINC FINGER CCCH DOMAIN-CONTAINING PROTEIN 11A"/>
    <property type="match status" value="1"/>
</dbReference>
<organism evidence="7 8">
    <name type="scientific">Adiantum capillus-veneris</name>
    <name type="common">Maidenhair fern</name>
    <dbReference type="NCBI Taxonomy" id="13818"/>
    <lineage>
        <taxon>Eukaryota</taxon>
        <taxon>Viridiplantae</taxon>
        <taxon>Streptophyta</taxon>
        <taxon>Embryophyta</taxon>
        <taxon>Tracheophyta</taxon>
        <taxon>Polypodiopsida</taxon>
        <taxon>Polypodiidae</taxon>
        <taxon>Polypodiales</taxon>
        <taxon>Pteridineae</taxon>
        <taxon>Pteridaceae</taxon>
        <taxon>Vittarioideae</taxon>
        <taxon>Adiantum</taxon>
    </lineage>
</organism>
<evidence type="ECO:0000256" key="2">
    <source>
        <dbReference type="ARBA" id="ARBA00022771"/>
    </source>
</evidence>
<feature type="domain" description="C3H1-type" evidence="6">
    <location>
        <begin position="6"/>
        <end position="35"/>
    </location>
</feature>
<feature type="zinc finger region" description="C3H1-type" evidence="4">
    <location>
        <begin position="37"/>
        <end position="63"/>
    </location>
</feature>
<accession>A0A9D4U4Z9</accession>
<keyword evidence="3 4" id="KW-0862">Zinc</keyword>
<dbReference type="EMBL" id="JABFUD020000023">
    <property type="protein sequence ID" value="KAI5061487.1"/>
    <property type="molecule type" value="Genomic_DNA"/>
</dbReference>
<dbReference type="InterPro" id="IPR041686">
    <property type="entry name" value="Znf-CCCH_3"/>
</dbReference>
<dbReference type="Pfam" id="PF00642">
    <property type="entry name" value="zf-CCCH"/>
    <property type="match status" value="1"/>
</dbReference>
<evidence type="ECO:0000313" key="8">
    <source>
        <dbReference type="Proteomes" id="UP000886520"/>
    </source>
</evidence>
<dbReference type="AlphaFoldDB" id="A0A9D4U4Z9"/>
<evidence type="ECO:0000256" key="4">
    <source>
        <dbReference type="PROSITE-ProRule" id="PRU00723"/>
    </source>
</evidence>
<dbReference type="SUPFAM" id="SSF90229">
    <property type="entry name" value="CCCH zinc finger"/>
    <property type="match status" value="1"/>
</dbReference>
<feature type="domain" description="C3H1-type" evidence="6">
    <location>
        <begin position="99"/>
        <end position="126"/>
    </location>
</feature>
<feature type="region of interest" description="Disordered" evidence="5">
    <location>
        <begin position="214"/>
        <end position="236"/>
    </location>
</feature>
<sequence length="562" mass="63392">MDEEALKRNTDCVYFLASPLTCKKGVNCEFRHSEAARLHLRECWYWLGGNCRNAECPFRHLPLDGRPASALASASASYVPSKATAAPATSTLMSLLPEKKLKTPCHYFSQGYCSRGNRCAFYHGSLSSKGAQTDAAQKLPGISACKGPETNDTSSIKNGTTIQTTMMPSYAFVPTQKRCCIDPPPESLQKCPTVSLTSLNGETPIIKMSRPSVRPKIQSNLPSSHGKSKDEQHCQDPTCTGVEHVIETVKSAETKQFSQGKQGTWRERLLKDEPDDLFYSKDNGYLPPHFIMTSFSPKRTACYQDAHDFEWEGPEMCDNMPLSPDVESYEWPPQVHTNHCQQRFSNLRRCDYLARDRYRIYNLRDHLPKQRISYQGQFSGFGCHVGSFEDHWRTDERNWIDSAESALSDNEKETSLLNFKGAIFGKIQPPVYDYGWDAEKVNAEISSVSLDPMCLTRHGPRSEPYHYEDEWYNCRKTRCHLGSGRGRPLWTRPGTSVNVVGCFQTEGETHSGLFANYVARPTIKSQIISASGYDWGQVNEALNDFEVPKLSTVLLQKKPRVI</sequence>
<dbReference type="Gene3D" id="2.30.30.1190">
    <property type="match status" value="1"/>
</dbReference>
<protein>
    <recommendedName>
        <fullName evidence="6">C3H1-type domain-containing protein</fullName>
    </recommendedName>
</protein>
<proteinExistence type="predicted"/>
<feature type="zinc finger region" description="C3H1-type" evidence="4">
    <location>
        <begin position="99"/>
        <end position="126"/>
    </location>
</feature>
<name>A0A9D4U4Z9_ADICA</name>
<keyword evidence="2 4" id="KW-0863">Zinc-finger</keyword>
<dbReference type="InterPro" id="IPR036855">
    <property type="entry name" value="Znf_CCCH_sf"/>
</dbReference>